<dbReference type="SUPFAM" id="SSF52540">
    <property type="entry name" value="P-loop containing nucleoside triphosphate hydrolases"/>
    <property type="match status" value="2"/>
</dbReference>
<sequence>MERASNEGMLYHEVQESNLCAVPSDLDGKDRQGIVDVGGFSEESHNVSLGGDFSIQIRSVGFFESVGTAEEEPAWSKEEIDCLLSCKNPNDVTVVKISKDLGRSVYACIAKLRQLQWSKEDDEELLRLCSEHTDLEFIASKLRVTVDFCCARLDVFGWNSKTVFTISGEMKVKMSIICPYKNSSFLEDVDEFALRKEDGLVIGRIKKESGASIWYSKDSQVDYFVIRVSAYEVFDGYSPTKKAMESLLPLCKQISKGVHKVTMVLKKDRDGVLDDLKKLLNLRISTSIHGDPTIEISAGEEKEFNDTFSAVFSVLRKWFFRGLPDAYVSIPQKSRSMQKTVQRPVFSYEEGCEDLTTMFFQAAMEAQPYAEASPRDGALEVSLMKHQRIALAWMLEKERSGCPCFGGILADDQGLGKTITTIALIVTHQLDDSYVKKGMPAAGTLIVCPSSLMKQWGDELRKRVRSEENLSVMIYHGSNRIKDPRKLANYNVVVSSYGLLTGVLAELAWFRVVLDEAQTIKNYTSQYAEAYTKIGGVPIISLPSKTIELRKVLFTKEEREFYSKLERYAREQYEEFTAGTTQYADVLLMLTRLRQACNHPLLVPSSAMTLSSVEVAKKLPYGSSKIKATLDFLKNDVNQTSDALVEGVGEKTLVFSQWTRMLDLLEDGLKSSSIQYRRFDGSMSVEARDKAIQDFNTLPEVSVMIMSLRAASVGLNLVAACNVLLMELWWNPTTEDQAVDRVHRIGQTHPVKVVRLTVADTVEDRMLALQVKKRKMVSYAFGEDIEGPNLSSEDWSYLLKMDK</sequence>
<dbReference type="Pfam" id="PF00176">
    <property type="entry name" value="SNF2-rel_dom"/>
    <property type="match status" value="1"/>
</dbReference>
<dbReference type="InterPro" id="IPR038718">
    <property type="entry name" value="SNF2-like_sf"/>
</dbReference>
<name>A0A565BW89_9BRAS</name>
<dbReference type="EMBL" id="CABITT030000005">
    <property type="protein sequence ID" value="VVB05641.1"/>
    <property type="molecule type" value="Genomic_DNA"/>
</dbReference>
<gene>
    <name evidence="6" type="ORF">ANE_LOCUS16085</name>
</gene>
<dbReference type="CDD" id="cd18793">
    <property type="entry name" value="SF2_C_SNF"/>
    <property type="match status" value="1"/>
</dbReference>
<dbReference type="InterPro" id="IPR014001">
    <property type="entry name" value="Helicase_ATP-bd"/>
</dbReference>
<dbReference type="OrthoDB" id="423559at2759"/>
<dbReference type="InterPro" id="IPR000330">
    <property type="entry name" value="SNF2_N"/>
</dbReference>
<dbReference type="GO" id="GO:0005634">
    <property type="term" value="C:nucleus"/>
    <property type="evidence" value="ECO:0007669"/>
    <property type="project" value="TreeGrafter"/>
</dbReference>
<organism evidence="6 7">
    <name type="scientific">Arabis nemorensis</name>
    <dbReference type="NCBI Taxonomy" id="586526"/>
    <lineage>
        <taxon>Eukaryota</taxon>
        <taxon>Viridiplantae</taxon>
        <taxon>Streptophyta</taxon>
        <taxon>Embryophyta</taxon>
        <taxon>Tracheophyta</taxon>
        <taxon>Spermatophyta</taxon>
        <taxon>Magnoliopsida</taxon>
        <taxon>eudicotyledons</taxon>
        <taxon>Gunneridae</taxon>
        <taxon>Pentapetalae</taxon>
        <taxon>rosids</taxon>
        <taxon>malvids</taxon>
        <taxon>Brassicales</taxon>
        <taxon>Brassicaceae</taxon>
        <taxon>Arabideae</taxon>
        <taxon>Arabis</taxon>
    </lineage>
</organism>
<dbReference type="AlphaFoldDB" id="A0A565BW89"/>
<dbReference type="GO" id="GO:0006281">
    <property type="term" value="P:DNA repair"/>
    <property type="evidence" value="ECO:0007669"/>
    <property type="project" value="TreeGrafter"/>
</dbReference>
<dbReference type="CDD" id="cd18008">
    <property type="entry name" value="DEXDc_SHPRH-like"/>
    <property type="match status" value="1"/>
</dbReference>
<evidence type="ECO:0000256" key="3">
    <source>
        <dbReference type="ARBA" id="ARBA00022840"/>
    </source>
</evidence>
<dbReference type="InterPro" id="IPR050628">
    <property type="entry name" value="SNF2_RAD54_helicase_TF"/>
</dbReference>
<reference evidence="6" key="1">
    <citation type="submission" date="2019-07" db="EMBL/GenBank/DDBJ databases">
        <authorList>
            <person name="Dittberner H."/>
        </authorList>
    </citation>
    <scope>NUCLEOTIDE SEQUENCE [LARGE SCALE GENOMIC DNA]</scope>
</reference>
<dbReference type="InterPro" id="IPR027417">
    <property type="entry name" value="P-loop_NTPase"/>
</dbReference>
<feature type="domain" description="Helicase C-terminal" evidence="5">
    <location>
        <begin position="636"/>
        <end position="796"/>
    </location>
</feature>
<dbReference type="SMART" id="SM00490">
    <property type="entry name" value="HELICc"/>
    <property type="match status" value="1"/>
</dbReference>
<dbReference type="Pfam" id="PF00271">
    <property type="entry name" value="Helicase_C"/>
    <property type="match status" value="1"/>
</dbReference>
<evidence type="ECO:0008006" key="8">
    <source>
        <dbReference type="Google" id="ProtNLM"/>
    </source>
</evidence>
<dbReference type="SMART" id="SM00487">
    <property type="entry name" value="DEXDc"/>
    <property type="match status" value="1"/>
</dbReference>
<dbReference type="Gene3D" id="3.40.50.300">
    <property type="entry name" value="P-loop containing nucleotide triphosphate hydrolases"/>
    <property type="match status" value="1"/>
</dbReference>
<evidence type="ECO:0000313" key="6">
    <source>
        <dbReference type="EMBL" id="VVB05641.1"/>
    </source>
</evidence>
<keyword evidence="2" id="KW-0378">Hydrolase</keyword>
<evidence type="ECO:0000256" key="2">
    <source>
        <dbReference type="ARBA" id="ARBA00022801"/>
    </source>
</evidence>
<keyword evidence="1" id="KW-0547">Nucleotide-binding</keyword>
<dbReference type="InterPro" id="IPR001650">
    <property type="entry name" value="Helicase_C-like"/>
</dbReference>
<keyword evidence="3" id="KW-0067">ATP-binding</keyword>
<dbReference type="InterPro" id="IPR049730">
    <property type="entry name" value="SNF2/RAD54-like_C"/>
</dbReference>
<dbReference type="GO" id="GO:0008094">
    <property type="term" value="F:ATP-dependent activity, acting on DNA"/>
    <property type="evidence" value="ECO:0007669"/>
    <property type="project" value="TreeGrafter"/>
</dbReference>
<evidence type="ECO:0000256" key="1">
    <source>
        <dbReference type="ARBA" id="ARBA00022741"/>
    </source>
</evidence>
<evidence type="ECO:0000259" key="4">
    <source>
        <dbReference type="PROSITE" id="PS51192"/>
    </source>
</evidence>
<dbReference type="Gene3D" id="3.40.50.10810">
    <property type="entry name" value="Tandem AAA-ATPase domain"/>
    <property type="match status" value="1"/>
</dbReference>
<dbReference type="PROSITE" id="PS51194">
    <property type="entry name" value="HELICASE_CTER"/>
    <property type="match status" value="1"/>
</dbReference>
<dbReference type="Proteomes" id="UP000489600">
    <property type="component" value="Unassembled WGS sequence"/>
</dbReference>
<accession>A0A565BW89</accession>
<protein>
    <recommendedName>
        <fullName evidence="8">Helicase C-terminal domain-containing protein</fullName>
    </recommendedName>
</protein>
<comment type="caution">
    <text evidence="6">The sequence shown here is derived from an EMBL/GenBank/DDBJ whole genome shotgun (WGS) entry which is preliminary data.</text>
</comment>
<dbReference type="PROSITE" id="PS51192">
    <property type="entry name" value="HELICASE_ATP_BIND_1"/>
    <property type="match status" value="1"/>
</dbReference>
<evidence type="ECO:0000259" key="5">
    <source>
        <dbReference type="PROSITE" id="PS51194"/>
    </source>
</evidence>
<dbReference type="GO" id="GO:0016787">
    <property type="term" value="F:hydrolase activity"/>
    <property type="evidence" value="ECO:0007669"/>
    <property type="project" value="UniProtKB-KW"/>
</dbReference>
<dbReference type="PANTHER" id="PTHR45626:SF16">
    <property type="entry name" value="ATP-DEPENDENT HELICASE ULS1"/>
    <property type="match status" value="1"/>
</dbReference>
<proteinExistence type="predicted"/>
<dbReference type="GO" id="GO:0005524">
    <property type="term" value="F:ATP binding"/>
    <property type="evidence" value="ECO:0007669"/>
    <property type="project" value="UniProtKB-KW"/>
</dbReference>
<keyword evidence="7" id="KW-1185">Reference proteome</keyword>
<feature type="domain" description="Helicase ATP-binding" evidence="4">
    <location>
        <begin position="406"/>
        <end position="565"/>
    </location>
</feature>
<dbReference type="PANTHER" id="PTHR45626">
    <property type="entry name" value="TRANSCRIPTION TERMINATION FACTOR 2-RELATED"/>
    <property type="match status" value="1"/>
</dbReference>
<evidence type="ECO:0000313" key="7">
    <source>
        <dbReference type="Proteomes" id="UP000489600"/>
    </source>
</evidence>